<organism evidence="8">
    <name type="scientific">uncultured Anaerotruncus sp</name>
    <dbReference type="NCBI Taxonomy" id="905011"/>
    <lineage>
        <taxon>Bacteria</taxon>
        <taxon>Bacillati</taxon>
        <taxon>Bacillota</taxon>
        <taxon>Clostridia</taxon>
        <taxon>Eubacteriales</taxon>
        <taxon>Oscillospiraceae</taxon>
        <taxon>Anaerotruncus</taxon>
        <taxon>environmental samples</taxon>
    </lineage>
</organism>
<dbReference type="EMBL" id="CACRSL010000003">
    <property type="protein sequence ID" value="VYT18814.1"/>
    <property type="molecule type" value="Genomic_DNA"/>
</dbReference>
<evidence type="ECO:0000256" key="2">
    <source>
        <dbReference type="ARBA" id="ARBA00022448"/>
    </source>
</evidence>
<dbReference type="InterPro" id="IPR020846">
    <property type="entry name" value="MFS_dom"/>
</dbReference>
<gene>
    <name evidence="8" type="primary">yhjX_1</name>
    <name evidence="8" type="ORF">AULFYP135_02024</name>
</gene>
<dbReference type="InterPro" id="IPR011701">
    <property type="entry name" value="MFS"/>
</dbReference>
<feature type="domain" description="Major facilitator superfamily (MFS) profile" evidence="7">
    <location>
        <begin position="13"/>
        <end position="408"/>
    </location>
</feature>
<dbReference type="Gene3D" id="1.20.1250.20">
    <property type="entry name" value="MFS general substrate transporter like domains"/>
    <property type="match status" value="2"/>
</dbReference>
<feature type="transmembrane region" description="Helical" evidence="6">
    <location>
        <begin position="12"/>
        <end position="33"/>
    </location>
</feature>
<proteinExistence type="predicted"/>
<feature type="transmembrane region" description="Helical" evidence="6">
    <location>
        <begin position="106"/>
        <end position="128"/>
    </location>
</feature>
<dbReference type="InterPro" id="IPR036259">
    <property type="entry name" value="MFS_trans_sf"/>
</dbReference>
<dbReference type="GO" id="GO:0005886">
    <property type="term" value="C:plasma membrane"/>
    <property type="evidence" value="ECO:0007669"/>
    <property type="project" value="UniProtKB-SubCell"/>
</dbReference>
<feature type="transmembrane region" description="Helical" evidence="6">
    <location>
        <begin position="140"/>
        <end position="159"/>
    </location>
</feature>
<keyword evidence="2" id="KW-0813">Transport</keyword>
<reference evidence="8" key="1">
    <citation type="submission" date="2019-11" db="EMBL/GenBank/DDBJ databases">
        <authorList>
            <person name="Feng L."/>
        </authorList>
    </citation>
    <scope>NUCLEOTIDE SEQUENCE</scope>
    <source>
        <strain evidence="8">AundefinedLFYP135</strain>
    </source>
</reference>
<evidence type="ECO:0000256" key="1">
    <source>
        <dbReference type="ARBA" id="ARBA00004651"/>
    </source>
</evidence>
<keyword evidence="5 6" id="KW-0472">Membrane</keyword>
<keyword evidence="3 6" id="KW-0812">Transmembrane</keyword>
<evidence type="ECO:0000313" key="8">
    <source>
        <dbReference type="EMBL" id="VYT18814.1"/>
    </source>
</evidence>
<dbReference type="AlphaFoldDB" id="A0A6N2UKG0"/>
<evidence type="ECO:0000256" key="6">
    <source>
        <dbReference type="SAM" id="Phobius"/>
    </source>
</evidence>
<feature type="transmembrane region" description="Helical" evidence="6">
    <location>
        <begin position="384"/>
        <end position="403"/>
    </location>
</feature>
<feature type="transmembrane region" description="Helical" evidence="6">
    <location>
        <begin position="295"/>
        <end position="313"/>
    </location>
</feature>
<dbReference type="PANTHER" id="PTHR11360">
    <property type="entry name" value="MONOCARBOXYLATE TRANSPORTER"/>
    <property type="match status" value="1"/>
</dbReference>
<evidence type="ECO:0000256" key="4">
    <source>
        <dbReference type="ARBA" id="ARBA00022989"/>
    </source>
</evidence>
<comment type="subcellular location">
    <subcellularLocation>
        <location evidence="1">Cell membrane</location>
        <topology evidence="1">Multi-pass membrane protein</topology>
    </subcellularLocation>
</comment>
<dbReference type="Pfam" id="PF07690">
    <property type="entry name" value="MFS_1"/>
    <property type="match status" value="1"/>
</dbReference>
<accession>A0A6N2UKG0</accession>
<dbReference type="PROSITE" id="PS50850">
    <property type="entry name" value="MFS"/>
    <property type="match status" value="1"/>
</dbReference>
<keyword evidence="4 6" id="KW-1133">Transmembrane helix</keyword>
<dbReference type="GO" id="GO:0022857">
    <property type="term" value="F:transmembrane transporter activity"/>
    <property type="evidence" value="ECO:0007669"/>
    <property type="project" value="InterPro"/>
</dbReference>
<name>A0A6N2UKG0_9FIRM</name>
<protein>
    <submittedName>
        <fullName evidence="8">Putative MFS-type transporter YhjX</fullName>
    </submittedName>
</protein>
<evidence type="ECO:0000259" key="7">
    <source>
        <dbReference type="PROSITE" id="PS50850"/>
    </source>
</evidence>
<dbReference type="PANTHER" id="PTHR11360:SF290">
    <property type="entry name" value="MONOCARBOXYLATE MFS PERMEASE"/>
    <property type="match status" value="1"/>
</dbReference>
<feature type="transmembrane region" description="Helical" evidence="6">
    <location>
        <begin position="352"/>
        <end position="372"/>
    </location>
</feature>
<feature type="transmembrane region" description="Helical" evidence="6">
    <location>
        <begin position="260"/>
        <end position="283"/>
    </location>
</feature>
<feature type="transmembrane region" description="Helical" evidence="6">
    <location>
        <begin position="230"/>
        <end position="248"/>
    </location>
</feature>
<evidence type="ECO:0000256" key="3">
    <source>
        <dbReference type="ARBA" id="ARBA00022692"/>
    </source>
</evidence>
<sequence length="415" mass="43990">MSKNNSDSKIFYGWWIVAAAFIVMAFAHGIVFNCNGQFIKPVCEDMGYSRQQFSINQTILSCATMVMALISGKIYNKFNVQKTMCVFSIALVAGYTGYSLCTSLPMFYVLSAVVGFSIGGMTMIPLSLIVSNWFHEKRGLAIGIAFMGSGVGGMVLQPITASIVQAMGWRTAYQCLGVLMFCTIVPCSFFVLKRSPADVGLKPLGDGVEIKTGGVGEGKMLSEIITTPRFWVFAICAMGTAMATSGLMQNINPHLTDSGYSVAVAATITSCCMGALAVGKMLLGQIFDKMGTRSAIVIACGCIMLGLFGLVAVKFAPAILLVVVGSGLGCAFGTVAYPILTTSMFGSKDYSNIYGIISVMTSLGQAISPFMVNTVYDMKGSYSPAYIICIAIAAVSCVVFLSVTPKQEKNSNATA</sequence>
<feature type="transmembrane region" description="Helical" evidence="6">
    <location>
        <begin position="171"/>
        <end position="192"/>
    </location>
</feature>
<feature type="transmembrane region" description="Helical" evidence="6">
    <location>
        <begin position="83"/>
        <end position="100"/>
    </location>
</feature>
<feature type="transmembrane region" description="Helical" evidence="6">
    <location>
        <begin position="319"/>
        <end position="340"/>
    </location>
</feature>
<dbReference type="InterPro" id="IPR050327">
    <property type="entry name" value="Proton-linked_MCT"/>
</dbReference>
<dbReference type="SUPFAM" id="SSF103473">
    <property type="entry name" value="MFS general substrate transporter"/>
    <property type="match status" value="1"/>
</dbReference>
<evidence type="ECO:0000256" key="5">
    <source>
        <dbReference type="ARBA" id="ARBA00023136"/>
    </source>
</evidence>